<feature type="transmembrane region" description="Helical" evidence="10">
    <location>
        <begin position="390"/>
        <end position="410"/>
    </location>
</feature>
<keyword evidence="10" id="KW-0472">Membrane</keyword>
<dbReference type="InterPro" id="IPR001967">
    <property type="entry name" value="Peptidase_S11_N"/>
</dbReference>
<gene>
    <name evidence="13" type="ORF">H9705_04310</name>
</gene>
<keyword evidence="13" id="KW-0121">Carboxypeptidase</keyword>
<dbReference type="GO" id="GO:0009252">
    <property type="term" value="P:peptidoglycan biosynthetic process"/>
    <property type="evidence" value="ECO:0007669"/>
    <property type="project" value="UniProtKB-KW"/>
</dbReference>
<evidence type="ECO:0000256" key="4">
    <source>
        <dbReference type="ARBA" id="ARBA00022960"/>
    </source>
</evidence>
<organism evidence="13 14">
    <name type="scientific">Candidatus Fusicatenibacter intestinigallinarum</name>
    <dbReference type="NCBI Taxonomy" id="2838598"/>
    <lineage>
        <taxon>Bacteria</taxon>
        <taxon>Bacillati</taxon>
        <taxon>Bacillota</taxon>
        <taxon>Clostridia</taxon>
        <taxon>Lachnospirales</taxon>
        <taxon>Lachnospiraceae</taxon>
        <taxon>Fusicatenibacter</taxon>
    </lineage>
</organism>
<sequence length="425" mass="46308">MNNRIQAGFSRIFAVILCLLLLLPQVQPVFAAEISTNQIENWPAGPEVPTPNAVVMDADTGAILYNKGMDEVRYPASITKVMTALLAIENSSLTDQVTIGAAAASLEVPGNSRIDAVEGEVFTMEQCLHAILLASANGVSLQVAEYIAGSEENFVNMMNERARELGCTNTHFNNSNGLPDPDHYTTAHDMALILSAAVKNETFCAIEADLFYTIPPTNMTSTPRELRNHHAMLFEGEWYYEGAFAGKTGYTDEAHNTLVTAAKRNDMTLVCVVMLCDNLDYINDTRTLLDYGFNNFTHVTPESASGEEVSGMLTLPNGSSASDTTYSDTENGNFSSDNTTVITRQYYYNSQPVGTAQVSVTATPTPTAAADEPPAESVSDETGSLFSNPLILVFGIADLVGLILILVFVIRRHNRHGRKRKKRRK</sequence>
<dbReference type="Gene3D" id="3.40.710.10">
    <property type="entry name" value="DD-peptidase/beta-lactamase superfamily"/>
    <property type="match status" value="1"/>
</dbReference>
<evidence type="ECO:0000256" key="7">
    <source>
        <dbReference type="PIRSR" id="PIRSR618044-1"/>
    </source>
</evidence>
<feature type="signal peptide" evidence="11">
    <location>
        <begin position="1"/>
        <end position="31"/>
    </location>
</feature>
<keyword evidence="13" id="KW-0645">Protease</keyword>
<dbReference type="InterPro" id="IPR018044">
    <property type="entry name" value="Peptidase_S11"/>
</dbReference>
<accession>A0A9D2N8D8</accession>
<feature type="active site" description="Acyl-ester intermediate" evidence="7">
    <location>
        <position position="77"/>
    </location>
</feature>
<evidence type="ECO:0000256" key="3">
    <source>
        <dbReference type="ARBA" id="ARBA00022801"/>
    </source>
</evidence>
<dbReference type="InterPro" id="IPR012338">
    <property type="entry name" value="Beta-lactam/transpept-like"/>
</dbReference>
<reference evidence="13" key="1">
    <citation type="journal article" date="2021" name="PeerJ">
        <title>Extensive microbial diversity within the chicken gut microbiome revealed by metagenomics and culture.</title>
        <authorList>
            <person name="Gilroy R."/>
            <person name="Ravi A."/>
            <person name="Getino M."/>
            <person name="Pursley I."/>
            <person name="Horton D.L."/>
            <person name="Alikhan N.F."/>
            <person name="Baker D."/>
            <person name="Gharbi K."/>
            <person name="Hall N."/>
            <person name="Watson M."/>
            <person name="Adriaenssens E.M."/>
            <person name="Foster-Nyarko E."/>
            <person name="Jarju S."/>
            <person name="Secka A."/>
            <person name="Antonio M."/>
            <person name="Oren A."/>
            <person name="Chaudhuri R.R."/>
            <person name="La Ragione R."/>
            <person name="Hildebrand F."/>
            <person name="Pallen M.J."/>
        </authorList>
    </citation>
    <scope>NUCLEOTIDE SEQUENCE</scope>
    <source>
        <strain evidence="13">CHK185-5351</strain>
    </source>
</reference>
<dbReference type="Pfam" id="PF00768">
    <property type="entry name" value="Peptidase_S11"/>
    <property type="match status" value="1"/>
</dbReference>
<dbReference type="EMBL" id="DWWU01000019">
    <property type="protein sequence ID" value="HJC15038.1"/>
    <property type="molecule type" value="Genomic_DNA"/>
</dbReference>
<keyword evidence="2 11" id="KW-0732">Signal</keyword>
<dbReference type="SUPFAM" id="SSF56601">
    <property type="entry name" value="beta-lactamase/transpeptidase-like"/>
    <property type="match status" value="1"/>
</dbReference>
<evidence type="ECO:0000256" key="8">
    <source>
        <dbReference type="PIRSR" id="PIRSR618044-2"/>
    </source>
</evidence>
<dbReference type="AlphaFoldDB" id="A0A9D2N8D8"/>
<dbReference type="GO" id="GO:0008360">
    <property type="term" value="P:regulation of cell shape"/>
    <property type="evidence" value="ECO:0007669"/>
    <property type="project" value="UniProtKB-KW"/>
</dbReference>
<evidence type="ECO:0000256" key="1">
    <source>
        <dbReference type="ARBA" id="ARBA00007164"/>
    </source>
</evidence>
<feature type="chain" id="PRO_5038527778" evidence="11">
    <location>
        <begin position="32"/>
        <end position="425"/>
    </location>
</feature>
<keyword evidence="6" id="KW-0961">Cell wall biogenesis/degradation</keyword>
<evidence type="ECO:0000256" key="6">
    <source>
        <dbReference type="ARBA" id="ARBA00023316"/>
    </source>
</evidence>
<evidence type="ECO:0000256" key="5">
    <source>
        <dbReference type="ARBA" id="ARBA00022984"/>
    </source>
</evidence>
<evidence type="ECO:0000256" key="2">
    <source>
        <dbReference type="ARBA" id="ARBA00022729"/>
    </source>
</evidence>
<comment type="similarity">
    <text evidence="1 9">Belongs to the peptidase S11 family.</text>
</comment>
<keyword evidence="5" id="KW-0573">Peptidoglycan synthesis</keyword>
<dbReference type="Proteomes" id="UP000823849">
    <property type="component" value="Unassembled WGS sequence"/>
</dbReference>
<evidence type="ECO:0000313" key="13">
    <source>
        <dbReference type="EMBL" id="HJC15038.1"/>
    </source>
</evidence>
<evidence type="ECO:0000256" key="11">
    <source>
        <dbReference type="SAM" id="SignalP"/>
    </source>
</evidence>
<feature type="active site" evidence="7">
    <location>
        <position position="135"/>
    </location>
</feature>
<dbReference type="GO" id="GO:0009002">
    <property type="term" value="F:serine-type D-Ala-D-Ala carboxypeptidase activity"/>
    <property type="evidence" value="ECO:0007669"/>
    <property type="project" value="InterPro"/>
</dbReference>
<dbReference type="PRINTS" id="PR00725">
    <property type="entry name" value="DADACBPTASE1"/>
</dbReference>
<feature type="binding site" evidence="8">
    <location>
        <position position="247"/>
    </location>
    <ligand>
        <name>substrate</name>
    </ligand>
</feature>
<dbReference type="GO" id="GO:0071555">
    <property type="term" value="P:cell wall organization"/>
    <property type="evidence" value="ECO:0007669"/>
    <property type="project" value="UniProtKB-KW"/>
</dbReference>
<proteinExistence type="inferred from homology"/>
<evidence type="ECO:0000259" key="12">
    <source>
        <dbReference type="Pfam" id="PF00768"/>
    </source>
</evidence>
<dbReference type="GO" id="GO:0006508">
    <property type="term" value="P:proteolysis"/>
    <property type="evidence" value="ECO:0007669"/>
    <property type="project" value="InterPro"/>
</dbReference>
<reference evidence="13" key="2">
    <citation type="submission" date="2021-04" db="EMBL/GenBank/DDBJ databases">
        <authorList>
            <person name="Gilroy R."/>
        </authorList>
    </citation>
    <scope>NUCLEOTIDE SEQUENCE</scope>
    <source>
        <strain evidence="13">CHK185-5351</strain>
    </source>
</reference>
<keyword evidence="3" id="KW-0378">Hydrolase</keyword>
<keyword evidence="10" id="KW-1133">Transmembrane helix</keyword>
<dbReference type="PANTHER" id="PTHR21581">
    <property type="entry name" value="D-ALANYL-D-ALANINE CARBOXYPEPTIDASE"/>
    <property type="match status" value="1"/>
</dbReference>
<keyword evidence="4" id="KW-0133">Cell shape</keyword>
<keyword evidence="10" id="KW-0812">Transmembrane</keyword>
<feature type="domain" description="Peptidase S11 D-alanyl-D-alanine carboxypeptidase A N-terminal" evidence="12">
    <location>
        <begin position="45"/>
        <end position="274"/>
    </location>
</feature>
<evidence type="ECO:0000313" key="14">
    <source>
        <dbReference type="Proteomes" id="UP000823849"/>
    </source>
</evidence>
<dbReference type="PANTHER" id="PTHR21581:SF6">
    <property type="entry name" value="TRAFFICKING PROTEIN PARTICLE COMPLEX SUBUNIT 12"/>
    <property type="match status" value="1"/>
</dbReference>
<comment type="caution">
    <text evidence="13">The sequence shown here is derived from an EMBL/GenBank/DDBJ whole genome shotgun (WGS) entry which is preliminary data.</text>
</comment>
<evidence type="ECO:0000256" key="10">
    <source>
        <dbReference type="SAM" id="Phobius"/>
    </source>
</evidence>
<protein>
    <submittedName>
        <fullName evidence="13">D-alanyl-D-alanine carboxypeptidase</fullName>
    </submittedName>
</protein>
<evidence type="ECO:0000256" key="9">
    <source>
        <dbReference type="RuleBase" id="RU004016"/>
    </source>
</evidence>
<name>A0A9D2N8D8_9FIRM</name>
<feature type="active site" description="Proton acceptor" evidence="7">
    <location>
        <position position="80"/>
    </location>
</feature>